<keyword evidence="2" id="KW-1185">Reference proteome</keyword>
<dbReference type="OrthoDB" id="15789at10239"/>
<dbReference type="EMBL" id="KT591489">
    <property type="protein sequence ID" value="ALF00359.1"/>
    <property type="molecule type" value="Genomic_DNA"/>
</dbReference>
<evidence type="ECO:0000313" key="2">
    <source>
        <dbReference type="Proteomes" id="UP000201697"/>
    </source>
</evidence>
<dbReference type="GeneID" id="26632160"/>
<protein>
    <submittedName>
        <fullName evidence="1">Uncharacterized protein</fullName>
    </submittedName>
</protein>
<gene>
    <name evidence="1" type="ORF">SEA_ARCHIE_53</name>
</gene>
<dbReference type="Proteomes" id="UP000201697">
    <property type="component" value="Segment"/>
</dbReference>
<dbReference type="RefSeq" id="YP_009205520.1">
    <property type="nucleotide sequence ID" value="NC_028878.1"/>
</dbReference>
<evidence type="ECO:0000313" key="1">
    <source>
        <dbReference type="EMBL" id="ALF00359.1"/>
    </source>
</evidence>
<sequence length="149" mass="15524">MSKKSLFKQPGVEQLIPGAELPVGVKVTGRNMHAVSLLASVSGETLGRRTIVKSYFEADGSLSHVRLVDEDGTVDIKAGSYMMLGDDRETIVIANAQDYAAIKSLLPLVGALGDVFSTLAAAGAKTGLPIFDSLFDGLSGTLPNIFGGV</sequence>
<proteinExistence type="predicted"/>
<organism evidence="1 2">
    <name type="scientific">Mycobacterium phage Archie</name>
    <dbReference type="NCBI Taxonomy" id="1718599"/>
    <lineage>
        <taxon>Viruses</taxon>
        <taxon>Duplodnaviria</taxon>
        <taxon>Heunggongvirae</taxon>
        <taxon>Uroviricota</taxon>
        <taxon>Caudoviricetes</taxon>
        <taxon>Vilmaviridae</taxon>
        <taxon>Lclasvirinae</taxon>
        <taxon>Faithunavirus</taxon>
        <taxon>Faithunavirus archie</taxon>
    </lineage>
</organism>
<dbReference type="KEGG" id="vg:26632160"/>
<reference evidence="1 2" key="1">
    <citation type="submission" date="2015-08" db="EMBL/GenBank/DDBJ databases">
        <authorList>
            <person name="Clarke R.M."/>
            <person name="Taylor B.J."/>
            <person name="Thorniley A.J."/>
            <person name="Dasenko M.A."/>
            <person name="Denver D.R."/>
            <person name="Garcia-Ruiz H."/>
            <person name="Hoyer J.S."/>
            <person name="Jogdeo S."/>
            <person name="Sullivan C.M."/>
            <person name="Peterson M.R."/>
            <person name="Rowley E.R."/>
            <person name="Schnitzler C.E."/>
            <person name="Vining K.J."/>
            <person name="Almabruk K.H."/>
            <person name="Banawas S."/>
            <person name="Beatty C."/>
            <person name="Bullock C.J."/>
            <person name="Cappellazzi J.E."/>
            <person name="Chagani S.E."/>
            <person name="Chatterjee P."/>
            <person name="Cram E.D."/>
            <person name="Elorriaga M.E."/>
            <person name="Esser M."/>
            <person name="Fellows E.J."/>
            <person name="Garcia G.R."/>
            <person name="Gullaba J.M."/>
            <person name="Kinsley M.A."/>
            <person name="Luo F."/>
            <person name="McGinnis M."/>
            <person name="Paquette C.E."/>
            <person name="Reddekopp R.L."/>
            <person name="Rosen K.L."/>
            <person name="Sahlfeld L.M."/>
            <person name="Vondras A.M."/>
            <person name="Wang J.X."/>
            <person name="Weiss E.S."/>
            <person name="Wernick R."/>
            <person name="Abuelizz H.A."/>
            <person name="Amaro Y."/>
            <person name="Archer C.L."/>
            <person name="Basu A."/>
            <person name="Bellinger M.R."/>
            <person name="Johnson S.F."/>
            <person name="Kitchen S.A."/>
            <person name="Li M."/>
            <person name="Morey-Castro K.E."/>
            <person name="Lavalleur H.J."/>
            <person name="Rangel L.J."/>
            <person name="Ree J.F."/>
            <person name="Shay S.D."/>
            <person name="Sheng Y."/>
            <person name="Smyth J.C."/>
            <person name="Stamm E.A."/>
            <person name="Taylor C.R."/>
            <person name="Vining O.B."/>
            <person name="Wanzeck K.M."/>
            <person name="Watson G."/>
            <person name="Bruck A.J."/>
            <person name="Anders K.R."/>
            <person name="Bradley K.W."/>
            <person name="Asai D.J."/>
            <person name="Bowman C.A."/>
            <person name="Russell D.A."/>
            <person name="Pope W.H."/>
            <person name="Jacobs-Sera D."/>
            <person name="Hendrix R.W."/>
            <person name="Hatfull G.F."/>
        </authorList>
    </citation>
    <scope>NUCLEOTIDE SEQUENCE [LARGE SCALE GENOMIC DNA]</scope>
</reference>
<name>A0A0M4S2U8_9CAUD</name>
<accession>A0A0M4S2U8</accession>